<dbReference type="EC" id="3.1.2.4" evidence="2"/>
<dbReference type="PANTHER" id="PTHR43176">
    <property type="entry name" value="3-HYDROXYISOBUTYRYL-COA HYDROLASE-RELATED"/>
    <property type="match status" value="1"/>
</dbReference>
<evidence type="ECO:0000256" key="2">
    <source>
        <dbReference type="RuleBase" id="RU369070"/>
    </source>
</evidence>
<reference evidence="4 5" key="1">
    <citation type="submission" date="2020-09" db="EMBL/GenBank/DDBJ databases">
        <title>De no assembly of potato wild relative species, Solanum commersonii.</title>
        <authorList>
            <person name="Cho K."/>
        </authorList>
    </citation>
    <scope>NUCLEOTIDE SEQUENCE [LARGE SCALE GENOMIC DNA]</scope>
    <source>
        <strain evidence="4">LZ3.2</strain>
        <tissue evidence="4">Leaf</tissue>
    </source>
</reference>
<dbReference type="InterPro" id="IPR029045">
    <property type="entry name" value="ClpP/crotonase-like_dom_sf"/>
</dbReference>
<evidence type="ECO:0000259" key="3">
    <source>
        <dbReference type="Pfam" id="PF16113"/>
    </source>
</evidence>
<comment type="similarity">
    <text evidence="2">Belongs to the enoyl-CoA hydratase/isomerase family.</text>
</comment>
<dbReference type="OrthoDB" id="1677857at2759"/>
<dbReference type="EMBL" id="JACXVP010000007">
    <property type="protein sequence ID" value="KAG5596388.1"/>
    <property type="molecule type" value="Genomic_DNA"/>
</dbReference>
<comment type="pathway">
    <text evidence="2">Amino-acid degradation; L-valine degradation.</text>
</comment>
<feature type="domain" description="Enoyl-CoA hydratase/isomerase" evidence="3">
    <location>
        <begin position="22"/>
        <end position="78"/>
    </location>
</feature>
<feature type="domain" description="Enoyl-CoA hydratase/isomerase" evidence="3">
    <location>
        <begin position="80"/>
        <end position="121"/>
    </location>
</feature>
<comment type="catalytic activity">
    <reaction evidence="2">
        <text>3-hydroxy-2-methylpropanoyl-CoA + H2O = 3-hydroxy-2-methylpropanoate + CoA + H(+)</text>
        <dbReference type="Rhea" id="RHEA:20888"/>
        <dbReference type="ChEBI" id="CHEBI:11805"/>
        <dbReference type="ChEBI" id="CHEBI:15377"/>
        <dbReference type="ChEBI" id="CHEBI:15378"/>
        <dbReference type="ChEBI" id="CHEBI:57287"/>
        <dbReference type="ChEBI" id="CHEBI:57340"/>
        <dbReference type="EC" id="3.1.2.4"/>
    </reaction>
</comment>
<keyword evidence="5" id="KW-1185">Reference proteome</keyword>
<dbReference type="InterPro" id="IPR032259">
    <property type="entry name" value="HIBYL-CoA-H"/>
</dbReference>
<proteinExistence type="inferred from homology"/>
<dbReference type="Proteomes" id="UP000824120">
    <property type="component" value="Chromosome 7"/>
</dbReference>
<dbReference type="Gene3D" id="3.90.226.10">
    <property type="entry name" value="2-enoyl-CoA Hydratase, Chain A, domain 1"/>
    <property type="match status" value="1"/>
</dbReference>
<dbReference type="GO" id="GO:0006574">
    <property type="term" value="P:L-valine catabolic process"/>
    <property type="evidence" value="ECO:0007669"/>
    <property type="project" value="UniProtKB-UniRule"/>
</dbReference>
<sequence>MPQQVPRQNREVVVPEEIGRARMLTLNRPNHLNYLSREVALTLGQNFEKDDNADFVIIKGAGRTYSAGGDLHMFYEGRNTMGGGASLMVRMKFSVVTVKVFISSTPETNIGFHPDCTASHTCFHVFQVDLEAEANLKENDWIMPVLKSRGVHCRID</sequence>
<organism evidence="4 5">
    <name type="scientific">Solanum commersonii</name>
    <name type="common">Commerson's wild potato</name>
    <name type="synonym">Commerson's nightshade</name>
    <dbReference type="NCBI Taxonomy" id="4109"/>
    <lineage>
        <taxon>Eukaryota</taxon>
        <taxon>Viridiplantae</taxon>
        <taxon>Streptophyta</taxon>
        <taxon>Embryophyta</taxon>
        <taxon>Tracheophyta</taxon>
        <taxon>Spermatophyta</taxon>
        <taxon>Magnoliopsida</taxon>
        <taxon>eudicotyledons</taxon>
        <taxon>Gunneridae</taxon>
        <taxon>Pentapetalae</taxon>
        <taxon>asterids</taxon>
        <taxon>lamiids</taxon>
        <taxon>Solanales</taxon>
        <taxon>Solanaceae</taxon>
        <taxon>Solanoideae</taxon>
        <taxon>Solaneae</taxon>
        <taxon>Solanum</taxon>
    </lineage>
</organism>
<dbReference type="SUPFAM" id="SSF52096">
    <property type="entry name" value="ClpP/crotonase"/>
    <property type="match status" value="1"/>
</dbReference>
<dbReference type="InterPro" id="IPR045004">
    <property type="entry name" value="ECH_dom"/>
</dbReference>
<dbReference type="GO" id="GO:0003860">
    <property type="term" value="F:3-hydroxyisobutyryl-CoA hydrolase activity"/>
    <property type="evidence" value="ECO:0007669"/>
    <property type="project" value="UniProtKB-UniRule"/>
</dbReference>
<comment type="function">
    <text evidence="2">Hydrolyzes 3-hydroxyisobutyryl-CoA (HIBYL-CoA), a saline catabolite. Has high activity toward isobutyryl-CoA. Could be an isobutyryl-CoA dehydrogenase that functions in valine catabolism.</text>
</comment>
<dbReference type="AlphaFoldDB" id="A0A9J5YAQ7"/>
<accession>A0A9J5YAQ7</accession>
<evidence type="ECO:0000313" key="5">
    <source>
        <dbReference type="Proteomes" id="UP000824120"/>
    </source>
</evidence>
<dbReference type="Pfam" id="PF16113">
    <property type="entry name" value="ECH_2"/>
    <property type="match status" value="2"/>
</dbReference>
<keyword evidence="1 2" id="KW-0378">Hydrolase</keyword>
<comment type="caution">
    <text evidence="4">The sequence shown here is derived from an EMBL/GenBank/DDBJ whole genome shotgun (WGS) entry which is preliminary data.</text>
</comment>
<name>A0A9J5YAQ7_SOLCO</name>
<gene>
    <name evidence="4" type="ORF">H5410_037620</name>
</gene>
<evidence type="ECO:0000313" key="4">
    <source>
        <dbReference type="EMBL" id="KAG5596388.1"/>
    </source>
</evidence>
<evidence type="ECO:0000256" key="1">
    <source>
        <dbReference type="ARBA" id="ARBA00022801"/>
    </source>
</evidence>
<protein>
    <recommendedName>
        <fullName evidence="2">3-hydroxyisobutyryl-CoA hydrolase</fullName>
        <shortName evidence="2">HIB-CoA hydrolase</shortName>
        <shortName evidence="2">HIBYL-CoA-H</shortName>
        <ecNumber evidence="2">3.1.2.4</ecNumber>
    </recommendedName>
    <alternativeName>
        <fullName evidence="2">3-hydroxyisobutyryl-coenzyme A hydrolase</fullName>
    </alternativeName>
</protein>
<dbReference type="PANTHER" id="PTHR43176:SF27">
    <property type="entry name" value="3-HYDROXYISOBUTYRYL-COA HYDROLASE"/>
    <property type="match status" value="1"/>
</dbReference>